<evidence type="ECO:0000313" key="4">
    <source>
        <dbReference type="Proteomes" id="UP000260793"/>
    </source>
</evidence>
<dbReference type="Proteomes" id="UP000260793">
    <property type="component" value="Unassembled WGS sequence"/>
</dbReference>
<evidence type="ECO:0000313" key="3">
    <source>
        <dbReference type="EMBL" id="RHJ62642.1"/>
    </source>
</evidence>
<dbReference type="EMBL" id="QSQN01000009">
    <property type="protein sequence ID" value="RGK41314.1"/>
    <property type="molecule type" value="Genomic_DNA"/>
</dbReference>
<organism evidence="1 4">
    <name type="scientific">[Ruminococcus] lactaris</name>
    <dbReference type="NCBI Taxonomy" id="46228"/>
    <lineage>
        <taxon>Bacteria</taxon>
        <taxon>Bacillati</taxon>
        <taxon>Bacillota</taxon>
        <taxon>Clostridia</taxon>
        <taxon>Lachnospirales</taxon>
        <taxon>Lachnospiraceae</taxon>
        <taxon>Mediterraneibacter</taxon>
    </lineage>
</organism>
<protein>
    <recommendedName>
        <fullName evidence="7">DUF2383 domain-containing protein</fullName>
    </recommendedName>
</protein>
<evidence type="ECO:0008006" key="7">
    <source>
        <dbReference type="Google" id="ProtNLM"/>
    </source>
</evidence>
<name>A0A3E4LVB0_9FIRM</name>
<proteinExistence type="predicted"/>
<evidence type="ECO:0000313" key="5">
    <source>
        <dbReference type="Proteomes" id="UP000284902"/>
    </source>
</evidence>
<evidence type="ECO:0000313" key="6">
    <source>
        <dbReference type="Proteomes" id="UP000285832"/>
    </source>
</evidence>
<reference evidence="4 5" key="1">
    <citation type="submission" date="2018-08" db="EMBL/GenBank/DDBJ databases">
        <title>A genome reference for cultivated species of the human gut microbiota.</title>
        <authorList>
            <person name="Zou Y."/>
            <person name="Xue W."/>
            <person name="Luo G."/>
        </authorList>
    </citation>
    <scope>NUCLEOTIDE SEQUENCE [LARGE SCALE GENOMIC DNA]</scope>
    <source>
        <strain evidence="3 6">AM09-9</strain>
        <strain evidence="2 5">AM25-1LB</strain>
        <strain evidence="1 4">TF11-7</strain>
    </source>
</reference>
<sequence length="143" mass="16003">MDEQTRKLLEECTSGCKMAVSSIQQILEFTQDSALQKILNKYIEQHTHLQQTAESQLSADGFEPKDPGMLASAFSWFTTEIKLGMNSDNSEIAKVLIDGCSMGIKTLGERANTLCQADKSADSIARRIIKLEEEMIRELEPFL</sequence>
<evidence type="ECO:0000313" key="2">
    <source>
        <dbReference type="EMBL" id="RHF61133.1"/>
    </source>
</evidence>
<dbReference type="Proteomes" id="UP000285832">
    <property type="component" value="Unassembled WGS sequence"/>
</dbReference>
<evidence type="ECO:0000313" key="1">
    <source>
        <dbReference type="EMBL" id="RGK41314.1"/>
    </source>
</evidence>
<dbReference type="RefSeq" id="WP_005610646.1">
    <property type="nucleotide sequence ID" value="NZ_CABKOA010000021.1"/>
</dbReference>
<accession>A0A3E4LVB0</accession>
<dbReference type="EMBL" id="QRHG01000013">
    <property type="protein sequence ID" value="RHF61133.1"/>
    <property type="molecule type" value="Genomic_DNA"/>
</dbReference>
<dbReference type="InterPro" id="IPR012347">
    <property type="entry name" value="Ferritin-like"/>
</dbReference>
<dbReference type="Gene3D" id="1.20.1260.10">
    <property type="match status" value="1"/>
</dbReference>
<gene>
    <name evidence="3" type="ORF">DW116_04595</name>
    <name evidence="2" type="ORF">DW672_06550</name>
    <name evidence="1" type="ORF">DXD17_04585</name>
</gene>
<dbReference type="AlphaFoldDB" id="A0A3E4LVB0"/>
<dbReference type="GeneID" id="77335213"/>
<dbReference type="EMBL" id="QRMI01000008">
    <property type="protein sequence ID" value="RHJ62642.1"/>
    <property type="molecule type" value="Genomic_DNA"/>
</dbReference>
<dbReference type="Proteomes" id="UP000284902">
    <property type="component" value="Unassembled WGS sequence"/>
</dbReference>
<comment type="caution">
    <text evidence="1">The sequence shown here is derived from an EMBL/GenBank/DDBJ whole genome shotgun (WGS) entry which is preliminary data.</text>
</comment>